<dbReference type="SFLD" id="SFLDG01131">
    <property type="entry name" value="C1.5.2:_MDP_Like"/>
    <property type="match status" value="1"/>
</dbReference>
<dbReference type="InterPro" id="IPR010036">
    <property type="entry name" value="MDP_1_eu_arc"/>
</dbReference>
<dbReference type="InterPro" id="IPR010033">
    <property type="entry name" value="HAD_SF_ppase_IIIC"/>
</dbReference>
<keyword evidence="2" id="KW-1185">Reference proteome</keyword>
<dbReference type="SUPFAM" id="SSF56784">
    <property type="entry name" value="HAD-like"/>
    <property type="match status" value="1"/>
</dbReference>
<dbReference type="InterPro" id="IPR036412">
    <property type="entry name" value="HAD-like_sf"/>
</dbReference>
<protein>
    <submittedName>
        <fullName evidence="1">Related to Putative magnesium-dependent phosphatase YER134C</fullName>
    </submittedName>
</protein>
<name>A0A376B3H3_9ASCO</name>
<dbReference type="GO" id="GO:0003993">
    <property type="term" value="F:acid phosphatase activity"/>
    <property type="evidence" value="ECO:0007669"/>
    <property type="project" value="TreeGrafter"/>
</dbReference>
<reference evidence="2" key="1">
    <citation type="submission" date="2018-06" db="EMBL/GenBank/DDBJ databases">
        <authorList>
            <person name="Guldener U."/>
        </authorList>
    </citation>
    <scope>NUCLEOTIDE SEQUENCE [LARGE SCALE GENOMIC DNA]</scope>
    <source>
        <strain evidence="2">UTAD17</strain>
    </source>
</reference>
<dbReference type="PANTHER" id="PTHR17901">
    <property type="entry name" value="MAGNESIUM-DEPENDENT PHOSPHATASE 1 MDP1"/>
    <property type="match status" value="1"/>
</dbReference>
<dbReference type="OrthoDB" id="2865258at2759"/>
<dbReference type="NCBIfam" id="TIGR01685">
    <property type="entry name" value="MDP-1"/>
    <property type="match status" value="1"/>
</dbReference>
<dbReference type="NCBIfam" id="TIGR01681">
    <property type="entry name" value="HAD-SF-IIIC"/>
    <property type="match status" value="1"/>
</dbReference>
<evidence type="ECO:0000313" key="1">
    <source>
        <dbReference type="EMBL" id="SSD59024.1"/>
    </source>
</evidence>
<dbReference type="InterPro" id="IPR023214">
    <property type="entry name" value="HAD_sf"/>
</dbReference>
<evidence type="ECO:0000313" key="2">
    <source>
        <dbReference type="Proteomes" id="UP000262825"/>
    </source>
</evidence>
<dbReference type="VEuPathDB" id="FungiDB:SCODWIG_00785"/>
<dbReference type="AlphaFoldDB" id="A0A376B3H3"/>
<dbReference type="Pfam" id="PF12689">
    <property type="entry name" value="Acid_PPase"/>
    <property type="match status" value="1"/>
</dbReference>
<dbReference type="SFLD" id="SFLDS00003">
    <property type="entry name" value="Haloacid_Dehalogenase"/>
    <property type="match status" value="1"/>
</dbReference>
<dbReference type="EMBL" id="UFAJ01000079">
    <property type="protein sequence ID" value="SSD59024.1"/>
    <property type="molecule type" value="Genomic_DNA"/>
</dbReference>
<accession>A0A376B3H3</accession>
<gene>
    <name evidence="1" type="ORF">SCODWIG_00785</name>
</gene>
<dbReference type="Proteomes" id="UP000262825">
    <property type="component" value="Unassembled WGS sequence"/>
</dbReference>
<proteinExistence type="predicted"/>
<sequence length="211" mass="24493">MRPTGKNPPQDKQTANYPDVAFFDLDYTVWPCYCDTHLSPPFKPIATEKQQKNGIVTRVVDSYGYELEYFPDIPRILIDLHKNGVKLVTASRTWAPNIAIELLHMFTIQIEDGATSNAPNNIISLYDIFDAFQWGDHSKQHHINNALNELYPTVDGDNNKEKKKNNLRVVLFDDERRNIEVEKRKGCKFVFVKNPDEGLTWEIYQEYLKSL</sequence>
<dbReference type="Gene3D" id="3.40.50.1000">
    <property type="entry name" value="HAD superfamily/HAD-like"/>
    <property type="match status" value="1"/>
</dbReference>
<dbReference type="PANTHER" id="PTHR17901:SF14">
    <property type="entry name" value="MAGNESIUM-DEPENDENT PHOSPHATASE 1"/>
    <property type="match status" value="1"/>
</dbReference>
<dbReference type="SFLD" id="SFLDG01129">
    <property type="entry name" value="C1.5:_HAD__Beta-PGM__Phosphata"/>
    <property type="match status" value="1"/>
</dbReference>
<organism evidence="1 2">
    <name type="scientific">Saccharomycodes ludwigii</name>
    <dbReference type="NCBI Taxonomy" id="36035"/>
    <lineage>
        <taxon>Eukaryota</taxon>
        <taxon>Fungi</taxon>
        <taxon>Dikarya</taxon>
        <taxon>Ascomycota</taxon>
        <taxon>Saccharomycotina</taxon>
        <taxon>Saccharomycetes</taxon>
        <taxon>Saccharomycodales</taxon>
        <taxon>Saccharomycodaceae</taxon>
        <taxon>Saccharomycodes</taxon>
    </lineage>
</organism>